<evidence type="ECO:0000313" key="2">
    <source>
        <dbReference type="EMBL" id="KRH42139.1"/>
    </source>
</evidence>
<comment type="similarity">
    <text evidence="1">Belongs to the plant acyltransferase family.</text>
</comment>
<keyword evidence="4" id="KW-1185">Reference proteome</keyword>
<dbReference type="EMBL" id="CM000841">
    <property type="protein sequence ID" value="KRH42139.1"/>
    <property type="molecule type" value="Genomic_DNA"/>
</dbReference>
<dbReference type="Gramene" id="KRH42139">
    <property type="protein sequence ID" value="KRH42139"/>
    <property type="gene ID" value="GLYMA_08G071400"/>
</dbReference>
<dbReference type="PANTHER" id="PTHR31147">
    <property type="entry name" value="ACYL TRANSFERASE 4"/>
    <property type="match status" value="1"/>
</dbReference>
<dbReference type="SMR" id="A0A0R0IQ86"/>
<evidence type="ECO:0000313" key="3">
    <source>
        <dbReference type="EnsemblPlants" id="KRH42139"/>
    </source>
</evidence>
<evidence type="ECO:0000256" key="1">
    <source>
        <dbReference type="ARBA" id="ARBA00009861"/>
    </source>
</evidence>
<dbReference type="AlphaFoldDB" id="A0A0R0IQ86"/>
<dbReference type="InterPro" id="IPR050898">
    <property type="entry name" value="Plant_acyltransferase"/>
</dbReference>
<dbReference type="InParanoid" id="A0A0R0IQ86"/>
<dbReference type="Pfam" id="PF02458">
    <property type="entry name" value="Transferase"/>
    <property type="match status" value="1"/>
</dbReference>
<dbReference type="EnsemblPlants" id="KRH42139">
    <property type="protein sequence ID" value="KRH42139"/>
    <property type="gene ID" value="GLYMA_08G071400"/>
</dbReference>
<protein>
    <submittedName>
        <fullName evidence="2 3">Uncharacterized protein</fullName>
    </submittedName>
</protein>
<dbReference type="InterPro" id="IPR023213">
    <property type="entry name" value="CAT-like_dom_sf"/>
</dbReference>
<dbReference type="Proteomes" id="UP000008827">
    <property type="component" value="Chromosome 8"/>
</dbReference>
<dbReference type="OMA" id="MAMSHAM"/>
<dbReference type="Gene3D" id="3.30.559.10">
    <property type="entry name" value="Chloramphenicol acetyltransferase-like domain"/>
    <property type="match status" value="2"/>
</dbReference>
<gene>
    <name evidence="2" type="ORF">GLYMA_08G071400</name>
</gene>
<reference evidence="2" key="3">
    <citation type="submission" date="2018-07" db="EMBL/GenBank/DDBJ databases">
        <title>WGS assembly of Glycine max.</title>
        <authorList>
            <person name="Schmutz J."/>
            <person name="Cannon S."/>
            <person name="Schlueter J."/>
            <person name="Ma J."/>
            <person name="Mitros T."/>
            <person name="Nelson W."/>
            <person name="Hyten D."/>
            <person name="Song Q."/>
            <person name="Thelen J."/>
            <person name="Cheng J."/>
            <person name="Xu D."/>
            <person name="Hellsten U."/>
            <person name="May G."/>
            <person name="Yu Y."/>
            <person name="Sakurai T."/>
            <person name="Umezawa T."/>
            <person name="Bhattacharyya M."/>
            <person name="Sandhu D."/>
            <person name="Valliyodan B."/>
            <person name="Lindquist E."/>
            <person name="Peto M."/>
            <person name="Grant D."/>
            <person name="Shu S."/>
            <person name="Goodstein D."/>
            <person name="Barry K."/>
            <person name="Futrell-Griggs M."/>
            <person name="Abernathy B."/>
            <person name="Du J."/>
            <person name="Tian Z."/>
            <person name="Zhu L."/>
            <person name="Gill N."/>
            <person name="Joshi T."/>
            <person name="Libault M."/>
            <person name="Sethuraman A."/>
            <person name="Zhang X."/>
            <person name="Shinozaki K."/>
            <person name="Nguyen H."/>
            <person name="Wing R."/>
            <person name="Cregan P."/>
            <person name="Specht J."/>
            <person name="Grimwood J."/>
            <person name="Rokhsar D."/>
            <person name="Stacey G."/>
            <person name="Shoemaker R."/>
            <person name="Jackson S."/>
        </authorList>
    </citation>
    <scope>NUCLEOTIDE SEQUENCE</scope>
    <source>
        <tissue evidence="2">Callus</tissue>
    </source>
</reference>
<reference evidence="3" key="2">
    <citation type="submission" date="2018-02" db="UniProtKB">
        <authorList>
            <consortium name="EnsemblPlants"/>
        </authorList>
    </citation>
    <scope>IDENTIFICATION</scope>
    <source>
        <strain evidence="3">Williams 82</strain>
    </source>
</reference>
<sequence length="472" mass="52766">MAYENATLTVANREVIFIKPSKPTPRTILSLSSIDNDPENNIFMQTLYVYQSPNYNSPNTTKLDPAKVIKEALSKALTYYYPLAGKLVKHADGKLRINCNTEGVPFIEAICNCNLSSLRYLDGNDVEIAKHFGIDFPSQDEFGNQYPLVFKVIKFLCGGFIFVVGCSHAVCDGTGLSQFLRAVAELASGKAEPSVKPVWERERLVGTFTSQPLRNPESYISTYHVHELPDVGLFLTPTTDYSHECCKVDGESITRLKMSLMKESDHGESTEKKGYTTFETLAAYIWRSRARALKLSYYGEAMLTIIVGARPHLKDPLPLGYYGNTTVEACVTLTVKELNERPLLEVVKLIRKTLKEVAFSSDYMRHSINSMEMKPMKFNYESGAILTLTDARHLGMLEKVDFGWKQPVNTMPVPCDMFGISGVWSIMAPSNLDPSMRASGGAKVYVCLPSATMPKFKEDMKALTRIQKRSSL</sequence>
<dbReference type="PANTHER" id="PTHR31147:SF25">
    <property type="entry name" value="HXXXD-TYPE ACYL-TRANSFERASE FAMILY PROTEIN"/>
    <property type="match status" value="1"/>
</dbReference>
<evidence type="ECO:0000313" key="4">
    <source>
        <dbReference type="Proteomes" id="UP000008827"/>
    </source>
</evidence>
<name>A0A0R0IQ86_SOYBN</name>
<proteinExistence type="inferred from homology"/>
<dbReference type="GO" id="GO:0016410">
    <property type="term" value="F:N-acyltransferase activity"/>
    <property type="evidence" value="ECO:0000318"/>
    <property type="project" value="GO_Central"/>
</dbReference>
<dbReference type="PaxDb" id="3847-GLYMA08G07610.1"/>
<accession>A0A0R0IQ86</accession>
<organism evidence="2">
    <name type="scientific">Glycine max</name>
    <name type="common">Soybean</name>
    <name type="synonym">Glycine hispida</name>
    <dbReference type="NCBI Taxonomy" id="3847"/>
    <lineage>
        <taxon>Eukaryota</taxon>
        <taxon>Viridiplantae</taxon>
        <taxon>Streptophyta</taxon>
        <taxon>Embryophyta</taxon>
        <taxon>Tracheophyta</taxon>
        <taxon>Spermatophyta</taxon>
        <taxon>Magnoliopsida</taxon>
        <taxon>eudicotyledons</taxon>
        <taxon>Gunneridae</taxon>
        <taxon>Pentapetalae</taxon>
        <taxon>rosids</taxon>
        <taxon>fabids</taxon>
        <taxon>Fabales</taxon>
        <taxon>Fabaceae</taxon>
        <taxon>Papilionoideae</taxon>
        <taxon>50 kb inversion clade</taxon>
        <taxon>NPAAA clade</taxon>
        <taxon>indigoferoid/millettioid clade</taxon>
        <taxon>Phaseoleae</taxon>
        <taxon>Glycine</taxon>
        <taxon>Glycine subgen. Soja</taxon>
    </lineage>
</organism>
<reference evidence="2 3" key="1">
    <citation type="journal article" date="2010" name="Nature">
        <title>Genome sequence of the palaeopolyploid soybean.</title>
        <authorList>
            <person name="Schmutz J."/>
            <person name="Cannon S.B."/>
            <person name="Schlueter J."/>
            <person name="Ma J."/>
            <person name="Mitros T."/>
            <person name="Nelson W."/>
            <person name="Hyten D.L."/>
            <person name="Song Q."/>
            <person name="Thelen J.J."/>
            <person name="Cheng J."/>
            <person name="Xu D."/>
            <person name="Hellsten U."/>
            <person name="May G.D."/>
            <person name="Yu Y."/>
            <person name="Sakurai T."/>
            <person name="Umezawa T."/>
            <person name="Bhattacharyya M.K."/>
            <person name="Sandhu D."/>
            <person name="Valliyodan B."/>
            <person name="Lindquist E."/>
            <person name="Peto M."/>
            <person name="Grant D."/>
            <person name="Shu S."/>
            <person name="Goodstein D."/>
            <person name="Barry K."/>
            <person name="Futrell-Griggs M."/>
            <person name="Abernathy B."/>
            <person name="Du J."/>
            <person name="Tian Z."/>
            <person name="Zhu L."/>
            <person name="Gill N."/>
            <person name="Joshi T."/>
            <person name="Libault M."/>
            <person name="Sethuraman A."/>
            <person name="Zhang X.-C."/>
            <person name="Shinozaki K."/>
            <person name="Nguyen H.T."/>
            <person name="Wing R.A."/>
            <person name="Cregan P."/>
            <person name="Specht J."/>
            <person name="Grimwood J."/>
            <person name="Rokhsar D."/>
            <person name="Stacey G."/>
            <person name="Shoemaker R.C."/>
            <person name="Jackson S.A."/>
        </authorList>
    </citation>
    <scope>NUCLEOTIDE SEQUENCE</scope>
    <source>
        <strain evidence="3">cv. Williams 82</strain>
        <tissue evidence="2">Callus</tissue>
    </source>
</reference>